<reference evidence="2 3" key="1">
    <citation type="journal article" date="2019" name="Ecotoxicol. Environ. Saf.">
        <title>Microbial characterization of heavy metal resistant bacterial strains isolated from an electroplating wastewater treatment plant.</title>
        <authorList>
            <person name="Cai X."/>
            <person name="Zheng X."/>
            <person name="Zhang D."/>
            <person name="Iqbal W."/>
            <person name="Liu C."/>
            <person name="Yang B."/>
            <person name="Zhao X."/>
            <person name="Lu X."/>
            <person name="Mao Y."/>
        </authorList>
    </citation>
    <scope>NUCLEOTIDE SEQUENCE [LARGE SCALE GENOMIC DNA]</scope>
    <source>
        <strain evidence="2 3">Ni1-3</strain>
    </source>
</reference>
<feature type="transmembrane region" description="Helical" evidence="1">
    <location>
        <begin position="156"/>
        <end position="176"/>
    </location>
</feature>
<name>A0A5B8QT60_9GAMM</name>
<dbReference type="Proteomes" id="UP000321124">
    <property type="component" value="Chromosome"/>
</dbReference>
<organism evidence="2 3">
    <name type="scientific">Shewanella decolorationis</name>
    <dbReference type="NCBI Taxonomy" id="256839"/>
    <lineage>
        <taxon>Bacteria</taxon>
        <taxon>Pseudomonadati</taxon>
        <taxon>Pseudomonadota</taxon>
        <taxon>Gammaproteobacteria</taxon>
        <taxon>Alteromonadales</taxon>
        <taxon>Shewanellaceae</taxon>
        <taxon>Shewanella</taxon>
    </lineage>
</organism>
<dbReference type="KEGG" id="sdeo:D0436_00980"/>
<keyword evidence="1" id="KW-0472">Membrane</keyword>
<proteinExistence type="predicted"/>
<dbReference type="AlphaFoldDB" id="A0A5B8QT60"/>
<sequence>MCLFGAAAFLPVFRFNKVVISAKSKDLVQTQSWFGVVFGSKHILNEQLSLIEISGLISGEFAHFLDPSEHVRHSYSLTFFSHPKLTLTIATFSDLLKTIAFFEAHFDTNIALLIGNNRHKFTPAGLMEKGKPTPLPQDGLVRQTGVAQLSVKGHPLVIWMINIPILSVALLGIWMLHFQEEMFRQVYIPPF</sequence>
<dbReference type="EMBL" id="CP031775">
    <property type="protein sequence ID" value="QDZ89142.1"/>
    <property type="molecule type" value="Genomic_DNA"/>
</dbReference>
<keyword evidence="1" id="KW-0812">Transmembrane</keyword>
<evidence type="ECO:0000313" key="3">
    <source>
        <dbReference type="Proteomes" id="UP000321124"/>
    </source>
</evidence>
<protein>
    <submittedName>
        <fullName evidence="2">Uncharacterized protein</fullName>
    </submittedName>
</protein>
<evidence type="ECO:0000256" key="1">
    <source>
        <dbReference type="SAM" id="Phobius"/>
    </source>
</evidence>
<gene>
    <name evidence="2" type="ORF">D0436_00980</name>
</gene>
<evidence type="ECO:0000313" key="2">
    <source>
        <dbReference type="EMBL" id="QDZ89142.1"/>
    </source>
</evidence>
<accession>A0A5B8QT60</accession>
<dbReference type="RefSeq" id="WP_023265417.1">
    <property type="nucleotide sequence ID" value="NZ_CP031775.2"/>
</dbReference>
<keyword evidence="1" id="KW-1133">Transmembrane helix</keyword>